<name>A0A383D0P8_9ZZZZ</name>
<reference evidence="1" key="1">
    <citation type="submission" date="2018-05" db="EMBL/GenBank/DDBJ databases">
        <authorList>
            <person name="Lanie J.A."/>
            <person name="Ng W.-L."/>
            <person name="Kazmierczak K.M."/>
            <person name="Andrzejewski T.M."/>
            <person name="Davidsen T.M."/>
            <person name="Wayne K.J."/>
            <person name="Tettelin H."/>
            <person name="Glass J.I."/>
            <person name="Rusch D."/>
            <person name="Podicherti R."/>
            <person name="Tsui H.-C.T."/>
            <person name="Winkler M.E."/>
        </authorList>
    </citation>
    <scope>NUCLEOTIDE SEQUENCE</scope>
</reference>
<accession>A0A383D0P8</accession>
<dbReference type="EMBL" id="UINC01213176">
    <property type="protein sequence ID" value="SVE37833.1"/>
    <property type="molecule type" value="Genomic_DNA"/>
</dbReference>
<evidence type="ECO:0000313" key="1">
    <source>
        <dbReference type="EMBL" id="SVE37833.1"/>
    </source>
</evidence>
<protein>
    <submittedName>
        <fullName evidence="1">Uncharacterized protein</fullName>
    </submittedName>
</protein>
<gene>
    <name evidence="1" type="ORF">METZ01_LOCUS490687</name>
</gene>
<sequence>MNKTVGQPCWHPPRIVSLFKGWINLKNIFMIDHFQKSGFKVCRMSNKQRVNGGELWSETSLD</sequence>
<dbReference type="AlphaFoldDB" id="A0A383D0P8"/>
<organism evidence="1">
    <name type="scientific">marine metagenome</name>
    <dbReference type="NCBI Taxonomy" id="408172"/>
    <lineage>
        <taxon>unclassified sequences</taxon>
        <taxon>metagenomes</taxon>
        <taxon>ecological metagenomes</taxon>
    </lineage>
</organism>
<proteinExistence type="predicted"/>